<evidence type="ECO:0000256" key="1">
    <source>
        <dbReference type="ARBA" id="ARBA00023242"/>
    </source>
</evidence>
<dbReference type="Pfam" id="PF00172">
    <property type="entry name" value="Zn_clus"/>
    <property type="match status" value="1"/>
</dbReference>
<evidence type="ECO:0000313" key="4">
    <source>
        <dbReference type="Proteomes" id="UP001337655"/>
    </source>
</evidence>
<dbReference type="PROSITE" id="PS00463">
    <property type="entry name" value="ZN2_CY6_FUNGAL_1"/>
    <property type="match status" value="1"/>
</dbReference>
<keyword evidence="4" id="KW-1185">Reference proteome</keyword>
<dbReference type="InterPro" id="IPR036864">
    <property type="entry name" value="Zn2-C6_fun-type_DNA-bd_sf"/>
</dbReference>
<dbReference type="PANTHER" id="PTHR47784">
    <property type="entry name" value="STEROL UPTAKE CONTROL PROTEIN 2"/>
    <property type="match status" value="1"/>
</dbReference>
<protein>
    <recommendedName>
        <fullName evidence="2">Zn(2)-C6 fungal-type domain-containing protein</fullName>
    </recommendedName>
</protein>
<dbReference type="PROSITE" id="PS50048">
    <property type="entry name" value="ZN2_CY6_FUNGAL_2"/>
    <property type="match status" value="1"/>
</dbReference>
<dbReference type="SMART" id="SM00066">
    <property type="entry name" value="GAL4"/>
    <property type="match status" value="1"/>
</dbReference>
<dbReference type="SUPFAM" id="SSF57701">
    <property type="entry name" value="Zn2/Cys6 DNA-binding domain"/>
    <property type="match status" value="1"/>
</dbReference>
<organism evidence="3 4">
    <name type="scientific">Saxophila tyrrhenica</name>
    <dbReference type="NCBI Taxonomy" id="1690608"/>
    <lineage>
        <taxon>Eukaryota</taxon>
        <taxon>Fungi</taxon>
        <taxon>Dikarya</taxon>
        <taxon>Ascomycota</taxon>
        <taxon>Pezizomycotina</taxon>
        <taxon>Dothideomycetes</taxon>
        <taxon>Dothideomycetidae</taxon>
        <taxon>Mycosphaerellales</taxon>
        <taxon>Extremaceae</taxon>
        <taxon>Saxophila</taxon>
    </lineage>
</organism>
<reference evidence="3 4" key="1">
    <citation type="submission" date="2023-08" db="EMBL/GenBank/DDBJ databases">
        <title>Black Yeasts Isolated from many extreme environments.</title>
        <authorList>
            <person name="Coleine C."/>
            <person name="Stajich J.E."/>
            <person name="Selbmann L."/>
        </authorList>
    </citation>
    <scope>NUCLEOTIDE SEQUENCE [LARGE SCALE GENOMIC DNA]</scope>
    <source>
        <strain evidence="3 4">CCFEE 5935</strain>
    </source>
</reference>
<comment type="caution">
    <text evidence="3">The sequence shown here is derived from an EMBL/GenBank/DDBJ whole genome shotgun (WGS) entry which is preliminary data.</text>
</comment>
<dbReference type="GO" id="GO:0001228">
    <property type="term" value="F:DNA-binding transcription activator activity, RNA polymerase II-specific"/>
    <property type="evidence" value="ECO:0007669"/>
    <property type="project" value="TreeGrafter"/>
</dbReference>
<evidence type="ECO:0000313" key="3">
    <source>
        <dbReference type="EMBL" id="KAK5169727.1"/>
    </source>
</evidence>
<dbReference type="EMBL" id="JAVRRT010000008">
    <property type="protein sequence ID" value="KAK5169727.1"/>
    <property type="molecule type" value="Genomic_DNA"/>
</dbReference>
<dbReference type="Pfam" id="PF11951">
    <property type="entry name" value="Fungal_trans_2"/>
    <property type="match status" value="1"/>
</dbReference>
<dbReference type="InterPro" id="IPR001138">
    <property type="entry name" value="Zn2Cys6_DnaBD"/>
</dbReference>
<dbReference type="GeneID" id="89927046"/>
<dbReference type="GO" id="GO:0008270">
    <property type="term" value="F:zinc ion binding"/>
    <property type="evidence" value="ECO:0007669"/>
    <property type="project" value="InterPro"/>
</dbReference>
<dbReference type="PANTHER" id="PTHR47784:SF10">
    <property type="entry name" value="TRANSCRIPTION FACTOR, PUTATIVE (AFU_ORTHOLOGUE AFUA_6G14150)-RELATED"/>
    <property type="match status" value="1"/>
</dbReference>
<accession>A0AAV9PDB2</accession>
<name>A0AAV9PDB2_9PEZI</name>
<keyword evidence="1" id="KW-0539">Nucleus</keyword>
<dbReference type="CDD" id="cd00067">
    <property type="entry name" value="GAL4"/>
    <property type="match status" value="1"/>
</dbReference>
<gene>
    <name evidence="3" type="ORF">LTR77_005705</name>
</gene>
<dbReference type="Proteomes" id="UP001337655">
    <property type="component" value="Unassembled WGS sequence"/>
</dbReference>
<proteinExistence type="predicted"/>
<dbReference type="RefSeq" id="XP_064659073.1">
    <property type="nucleotide sequence ID" value="XM_064802948.1"/>
</dbReference>
<sequence length="407" mass="46018">MTPPARRPHRKSRTGCKTCKRRRVKCDENGLPCGPCALRGIDCGYADTSRLQQPTPERSPSSKGATPCSVPDAIEWTGQRRLLELELLHQWTTVTYKSYCGTMASEYHNWQVVVPRVALQHDYLLHGMLAMSALEIAAFTKDDESRVDDYVNTALEYHNLASSGLRRELSNITPANRQALFALSSILLILGLALPRFVLQRGEQGNMLDYMMTYLALLKGLRTIADTEADYRKKEPLVANFKVWNALPAQVLEPELLELFQRLSILNEEMHGASQVDLDTPELQAMSYHAACRRAMFYLEEDFAKCRDVSTRSYSLGWPLRAGHEYAVALNDKEPVALLTMMVWGVLLEQTSHGVWWAEGIGSRVVEDLSKLVDTQGNAKLMACVQWARVEVGLPFRRHAWLDHSMH</sequence>
<dbReference type="Gene3D" id="4.10.240.10">
    <property type="entry name" value="Zn(2)-C6 fungal-type DNA-binding domain"/>
    <property type="match status" value="1"/>
</dbReference>
<evidence type="ECO:0000259" key="2">
    <source>
        <dbReference type="PROSITE" id="PS50048"/>
    </source>
</evidence>
<dbReference type="InterPro" id="IPR053157">
    <property type="entry name" value="Sterol_Uptake_Regulator"/>
</dbReference>
<feature type="domain" description="Zn(2)-C6 fungal-type" evidence="2">
    <location>
        <begin position="15"/>
        <end position="45"/>
    </location>
</feature>
<dbReference type="AlphaFoldDB" id="A0AAV9PDB2"/>
<dbReference type="InterPro" id="IPR021858">
    <property type="entry name" value="Fun_TF"/>
</dbReference>